<dbReference type="InterPro" id="IPR002881">
    <property type="entry name" value="DUF58"/>
</dbReference>
<evidence type="ECO:0000259" key="1">
    <source>
        <dbReference type="Pfam" id="PF01882"/>
    </source>
</evidence>
<keyword evidence="3" id="KW-1185">Reference proteome</keyword>
<dbReference type="Pfam" id="PF01882">
    <property type="entry name" value="DUF58"/>
    <property type="match status" value="1"/>
</dbReference>
<evidence type="ECO:0000313" key="2">
    <source>
        <dbReference type="EMBL" id="QWF70148.1"/>
    </source>
</evidence>
<dbReference type="AlphaFoldDB" id="A0A975MLM8"/>
<dbReference type="InterPro" id="IPR036465">
    <property type="entry name" value="vWFA_dom_sf"/>
</dbReference>
<feature type="domain" description="DUF58" evidence="1">
    <location>
        <begin position="62"/>
        <end position="249"/>
    </location>
</feature>
<reference evidence="2" key="1">
    <citation type="submission" date="2021-04" db="EMBL/GenBank/DDBJ databases">
        <title>Draft genome sequence data of methanotrophic Methylovulum sp. strain S1L and Methylomonas sp. strain S2AM isolated from boreal lake water columns.</title>
        <authorList>
            <person name="Rissanen A.J."/>
            <person name="Mangayil R."/>
            <person name="Svenning M.M."/>
            <person name="Khanongnuch R."/>
        </authorList>
    </citation>
    <scope>NUCLEOTIDE SEQUENCE</scope>
    <source>
        <strain evidence="2">S2AM</strain>
    </source>
</reference>
<proteinExistence type="predicted"/>
<evidence type="ECO:0000313" key="3">
    <source>
        <dbReference type="Proteomes" id="UP000676649"/>
    </source>
</evidence>
<sequence length="284" mass="32593">MTKPINCFDYRIARLGSSAYPGAHPGQMLGGGQLFMRHEPLLAYPDPRRIDLRASVLDVFQHYRVRVFQQPSKLNVYVIADLSASMAYRGVHTKLSVLADFVLSAAQSALQCGDHFGFIGCGQHLDRRWLLPAGTDLHQVRKLTEHLLDWQCQGTAESLVQLAPVLPSRPALLFLVSDYHFDLTRLRHILQILSAHRVVPLVLWDQGEYAELPKWGLVNFKDLETGRSRTLWMRPALQQRINQAFAQRRQLVLRTCREFGREALFMDGEYRSEVLTHYFQQQAL</sequence>
<dbReference type="PANTHER" id="PTHR33608">
    <property type="entry name" value="BLL2464 PROTEIN"/>
    <property type="match status" value="1"/>
</dbReference>
<accession>A0A975MLM8</accession>
<dbReference type="Proteomes" id="UP000676649">
    <property type="component" value="Chromosome"/>
</dbReference>
<gene>
    <name evidence="2" type="ORF">KEF85_12435</name>
</gene>
<dbReference type="RefSeq" id="WP_215581030.1">
    <property type="nucleotide sequence ID" value="NZ_CP073754.1"/>
</dbReference>
<dbReference type="PANTHER" id="PTHR33608:SF6">
    <property type="entry name" value="BLL2464 PROTEIN"/>
    <property type="match status" value="1"/>
</dbReference>
<protein>
    <submittedName>
        <fullName evidence="2">MxaS protein</fullName>
    </submittedName>
</protein>
<dbReference type="KEGG" id="mpad:KEF85_12435"/>
<dbReference type="SUPFAM" id="SSF53300">
    <property type="entry name" value="vWA-like"/>
    <property type="match status" value="1"/>
</dbReference>
<organism evidence="2 3">
    <name type="scientific">Methylomonas paludis</name>
    <dbReference type="NCBI Taxonomy" id="1173101"/>
    <lineage>
        <taxon>Bacteria</taxon>
        <taxon>Pseudomonadati</taxon>
        <taxon>Pseudomonadota</taxon>
        <taxon>Gammaproteobacteria</taxon>
        <taxon>Methylococcales</taxon>
        <taxon>Methylococcaceae</taxon>
        <taxon>Methylomonas</taxon>
    </lineage>
</organism>
<dbReference type="EMBL" id="CP073754">
    <property type="protein sequence ID" value="QWF70148.1"/>
    <property type="molecule type" value="Genomic_DNA"/>
</dbReference>
<name>A0A975MLM8_9GAMM</name>